<dbReference type="STRING" id="1123062.SAMN02745775_1117"/>
<feature type="region of interest" description="Disordered" evidence="2">
    <location>
        <begin position="200"/>
        <end position="219"/>
    </location>
</feature>
<dbReference type="GO" id="GO:0004553">
    <property type="term" value="F:hydrolase activity, hydrolyzing O-glycosyl compounds"/>
    <property type="evidence" value="ECO:0007669"/>
    <property type="project" value="InterPro"/>
</dbReference>
<dbReference type="RefSeq" id="WP_175534090.1">
    <property type="nucleotide sequence ID" value="NZ_FOSQ01000011.1"/>
</dbReference>
<keyword evidence="5" id="KW-1185">Reference proteome</keyword>
<reference evidence="4 5" key="1">
    <citation type="submission" date="2016-10" db="EMBL/GenBank/DDBJ databases">
        <authorList>
            <person name="de Groot N.N."/>
        </authorList>
    </citation>
    <scope>NUCLEOTIDE SEQUENCE [LARGE SCALE GENOMIC DNA]</scope>
    <source>
        <strain evidence="4 5">DSM 19981</strain>
    </source>
</reference>
<keyword evidence="4" id="KW-0378">Hydrolase</keyword>
<evidence type="ECO:0000256" key="1">
    <source>
        <dbReference type="ARBA" id="ARBA00006865"/>
    </source>
</evidence>
<feature type="domain" description="GH16" evidence="3">
    <location>
        <begin position="1"/>
        <end position="234"/>
    </location>
</feature>
<accession>A0A1I4DIE2</accession>
<feature type="compositionally biased region" description="Pro residues" evidence="2">
    <location>
        <begin position="206"/>
        <end position="216"/>
    </location>
</feature>
<sequence>MSATTTPAYYQPFFDSFDAGSVNFPDTWNVDTSIPGQVTLHSPEYYLTSGMMEATGRADMGHGYGTYTINAMLEGIYPGSAIMLWNAPNEWPLSEIDIAETSEAGDGQQYAALHWDDNGQDRFSQLWYDPAIRPGVAHTYQAVWEPDRITMKVDGVTQAVFTVAVPKDFADGGWNHVFAFYNNKPETSLTVHDVKYEPLGSSTPATAPPPPAPTDPAPAAGVVDWNGLAAAVEANYLLTGQWYIPEGWNADGTRSTTTATPPPPSGTTPPPPSGTTPDPTSVPPPAPVANAVVDWEGLAAEMEANHAVTGHWYIPEGWNADGTRVTPVTPDMTGAWIV</sequence>
<gene>
    <name evidence="4" type="ORF">SAMN02745775_1117</name>
</gene>
<dbReference type="SUPFAM" id="SSF49899">
    <property type="entry name" value="Concanavalin A-like lectins/glucanases"/>
    <property type="match status" value="1"/>
</dbReference>
<evidence type="ECO:0000313" key="4">
    <source>
        <dbReference type="EMBL" id="SFK92853.1"/>
    </source>
</evidence>
<evidence type="ECO:0000313" key="5">
    <source>
        <dbReference type="Proteomes" id="UP000199473"/>
    </source>
</evidence>
<dbReference type="InterPro" id="IPR013320">
    <property type="entry name" value="ConA-like_dom_sf"/>
</dbReference>
<protein>
    <submittedName>
        <fullName evidence="4">Glycosyl hydrolases family 16</fullName>
    </submittedName>
</protein>
<dbReference type="Gene3D" id="2.60.120.200">
    <property type="match status" value="1"/>
</dbReference>
<dbReference type="InterPro" id="IPR000757">
    <property type="entry name" value="Beta-glucanase-like"/>
</dbReference>
<evidence type="ECO:0000259" key="3">
    <source>
        <dbReference type="PROSITE" id="PS51762"/>
    </source>
</evidence>
<feature type="compositionally biased region" description="Pro residues" evidence="2">
    <location>
        <begin position="260"/>
        <end position="287"/>
    </location>
</feature>
<name>A0A1I4DIE2_9PROT</name>
<dbReference type="Pfam" id="PF00722">
    <property type="entry name" value="Glyco_hydro_16"/>
    <property type="match status" value="1"/>
</dbReference>
<dbReference type="AlphaFoldDB" id="A0A1I4DIE2"/>
<dbReference type="PROSITE" id="PS51762">
    <property type="entry name" value="GH16_2"/>
    <property type="match status" value="1"/>
</dbReference>
<feature type="region of interest" description="Disordered" evidence="2">
    <location>
        <begin position="249"/>
        <end position="287"/>
    </location>
</feature>
<comment type="similarity">
    <text evidence="1">Belongs to the glycosyl hydrolase 16 family.</text>
</comment>
<dbReference type="Proteomes" id="UP000199473">
    <property type="component" value="Unassembled WGS sequence"/>
</dbReference>
<evidence type="ECO:0000256" key="2">
    <source>
        <dbReference type="SAM" id="MobiDB-lite"/>
    </source>
</evidence>
<organism evidence="4 5">
    <name type="scientific">Falsiroseomonas stagni DSM 19981</name>
    <dbReference type="NCBI Taxonomy" id="1123062"/>
    <lineage>
        <taxon>Bacteria</taxon>
        <taxon>Pseudomonadati</taxon>
        <taxon>Pseudomonadota</taxon>
        <taxon>Alphaproteobacteria</taxon>
        <taxon>Acetobacterales</taxon>
        <taxon>Roseomonadaceae</taxon>
        <taxon>Falsiroseomonas</taxon>
    </lineage>
</organism>
<proteinExistence type="inferred from homology"/>
<dbReference type="GO" id="GO:0005975">
    <property type="term" value="P:carbohydrate metabolic process"/>
    <property type="evidence" value="ECO:0007669"/>
    <property type="project" value="InterPro"/>
</dbReference>
<dbReference type="EMBL" id="FOSQ01000011">
    <property type="protein sequence ID" value="SFK92853.1"/>
    <property type="molecule type" value="Genomic_DNA"/>
</dbReference>